<evidence type="ECO:0000256" key="4">
    <source>
        <dbReference type="ARBA" id="ARBA00022989"/>
    </source>
</evidence>
<dbReference type="InterPro" id="IPR020846">
    <property type="entry name" value="MFS_dom"/>
</dbReference>
<feature type="transmembrane region" description="Helical" evidence="7">
    <location>
        <begin position="459"/>
        <end position="480"/>
    </location>
</feature>
<name>A0A0W8G1D5_9ZZZZ</name>
<evidence type="ECO:0000256" key="5">
    <source>
        <dbReference type="ARBA" id="ARBA00023063"/>
    </source>
</evidence>
<dbReference type="SUPFAM" id="SSF103473">
    <property type="entry name" value="MFS general substrate transporter"/>
    <property type="match status" value="1"/>
</dbReference>
<dbReference type="InterPro" id="IPR036259">
    <property type="entry name" value="MFS_trans_sf"/>
</dbReference>
<sequence length="531" mass="58774">MKKPELIDFSQERIRVLHFTWIAFFVTFYVWFNMAPLATTMLKSMNQLTMEHIKVLAICNVALTIPARIVVGALIDKYGPRLIFSGLMISMSIPTFFFAFGDSFTQLLIARLILGSIGAGFVIGIRMVAQWFPPNMIGRAEGFYAGWGNFGSAWAAMTLPWIAITFFQDWLGLNADSWRWALAFNGLVSLVYGIIYFFVVRDLPNGMKFTGAKKTEPMKVTSYFDLAQYLVWSFPLVGAMGILAWRISTIEIDGQALITQGMLNTIFVLLALIFIAHVIKTLQVNLPSLKKGVPEDDKYPWSSVAALNSTYFANFGAELAVVSMLPMFFEITFQNLTNAEGQYVMTATFAGLLASSFAVVNLFARPLGGLISDKLKNRKRVILIYMFGIFLGFIGMANISAWGPVDSTGTATLIPTFDGMWWLVVAVVITILCSIFVQGAEGATFAIIPLIKKRMTGQIAGMAGAYGNVGAVVYLVIYSMVDAKTFFFIIAGGAALSFLYCLIFLKEPKDSFSEEMDSHEYVVQEEAVSVN</sequence>
<dbReference type="Gene3D" id="1.20.1250.20">
    <property type="entry name" value="MFS general substrate transporter like domains"/>
    <property type="match status" value="2"/>
</dbReference>
<feature type="transmembrane region" description="Helical" evidence="7">
    <location>
        <begin position="112"/>
        <end position="132"/>
    </location>
</feature>
<dbReference type="InterPro" id="IPR044772">
    <property type="entry name" value="NO3_transporter"/>
</dbReference>
<proteinExistence type="inferred from homology"/>
<gene>
    <name evidence="9" type="ORF">ASZ90_003179</name>
</gene>
<keyword evidence="5" id="KW-0534">Nitrate assimilation</keyword>
<dbReference type="PROSITE" id="PS50850">
    <property type="entry name" value="MFS"/>
    <property type="match status" value="1"/>
</dbReference>
<evidence type="ECO:0000256" key="2">
    <source>
        <dbReference type="ARBA" id="ARBA00008432"/>
    </source>
</evidence>
<feature type="transmembrane region" description="Helical" evidence="7">
    <location>
        <begin position="257"/>
        <end position="279"/>
    </location>
</feature>
<dbReference type="Pfam" id="PF07690">
    <property type="entry name" value="MFS_1"/>
    <property type="match status" value="2"/>
</dbReference>
<dbReference type="InterPro" id="IPR011701">
    <property type="entry name" value="MFS"/>
</dbReference>
<reference evidence="9" key="1">
    <citation type="journal article" date="2015" name="Proc. Natl. Acad. Sci. U.S.A.">
        <title>Networks of energetic and metabolic interactions define dynamics in microbial communities.</title>
        <authorList>
            <person name="Embree M."/>
            <person name="Liu J.K."/>
            <person name="Al-Bassam M.M."/>
            <person name="Zengler K."/>
        </authorList>
    </citation>
    <scope>NUCLEOTIDE SEQUENCE</scope>
</reference>
<dbReference type="PANTHER" id="PTHR23515">
    <property type="entry name" value="HIGH-AFFINITY NITRATE TRANSPORTER 2.3"/>
    <property type="match status" value="1"/>
</dbReference>
<dbReference type="GO" id="GO:0015112">
    <property type="term" value="F:nitrate transmembrane transporter activity"/>
    <property type="evidence" value="ECO:0007669"/>
    <property type="project" value="InterPro"/>
</dbReference>
<feature type="transmembrane region" description="Helical" evidence="7">
    <location>
        <begin position="144"/>
        <end position="167"/>
    </location>
</feature>
<feature type="domain" description="Major facilitator superfamily (MFS) profile" evidence="8">
    <location>
        <begin position="16"/>
        <end position="509"/>
    </location>
</feature>
<comment type="caution">
    <text evidence="9">The sequence shown here is derived from an EMBL/GenBank/DDBJ whole genome shotgun (WGS) entry which is preliminary data.</text>
</comment>
<dbReference type="AlphaFoldDB" id="A0A0W8G1D5"/>
<comment type="subcellular location">
    <subcellularLocation>
        <location evidence="1">Membrane</location>
        <topology evidence="1">Multi-pass membrane protein</topology>
    </subcellularLocation>
</comment>
<feature type="transmembrane region" description="Helical" evidence="7">
    <location>
        <begin position="343"/>
        <end position="363"/>
    </location>
</feature>
<evidence type="ECO:0000313" key="9">
    <source>
        <dbReference type="EMBL" id="KUG26967.1"/>
    </source>
</evidence>
<evidence type="ECO:0000256" key="1">
    <source>
        <dbReference type="ARBA" id="ARBA00004141"/>
    </source>
</evidence>
<feature type="transmembrane region" description="Helical" evidence="7">
    <location>
        <begin position="421"/>
        <end position="447"/>
    </location>
</feature>
<evidence type="ECO:0000256" key="7">
    <source>
        <dbReference type="SAM" id="Phobius"/>
    </source>
</evidence>
<keyword evidence="3 7" id="KW-0812">Transmembrane</keyword>
<feature type="transmembrane region" description="Helical" evidence="7">
    <location>
        <begin position="383"/>
        <end position="401"/>
    </location>
</feature>
<dbReference type="GO" id="GO:0016020">
    <property type="term" value="C:membrane"/>
    <property type="evidence" value="ECO:0007669"/>
    <property type="project" value="UniProtKB-SubCell"/>
</dbReference>
<feature type="transmembrane region" description="Helical" evidence="7">
    <location>
        <begin position="486"/>
        <end position="505"/>
    </location>
</feature>
<evidence type="ECO:0000256" key="6">
    <source>
        <dbReference type="ARBA" id="ARBA00023136"/>
    </source>
</evidence>
<accession>A0A0W8G1D5</accession>
<feature type="transmembrane region" description="Helical" evidence="7">
    <location>
        <begin position="81"/>
        <end position="100"/>
    </location>
</feature>
<protein>
    <submittedName>
        <fullName evidence="9">Nitrate/nitrite transporter</fullName>
    </submittedName>
</protein>
<feature type="transmembrane region" description="Helical" evidence="7">
    <location>
        <begin position="16"/>
        <end position="34"/>
    </location>
</feature>
<dbReference type="GO" id="GO:0042128">
    <property type="term" value="P:nitrate assimilation"/>
    <property type="evidence" value="ECO:0007669"/>
    <property type="project" value="UniProtKB-KW"/>
</dbReference>
<feature type="transmembrane region" description="Helical" evidence="7">
    <location>
        <begin position="226"/>
        <end position="245"/>
    </location>
</feature>
<keyword evidence="4 7" id="KW-1133">Transmembrane helix</keyword>
<organism evidence="9">
    <name type="scientific">hydrocarbon metagenome</name>
    <dbReference type="NCBI Taxonomy" id="938273"/>
    <lineage>
        <taxon>unclassified sequences</taxon>
        <taxon>metagenomes</taxon>
        <taxon>ecological metagenomes</taxon>
    </lineage>
</organism>
<dbReference type="EMBL" id="LNQE01000380">
    <property type="protein sequence ID" value="KUG26967.1"/>
    <property type="molecule type" value="Genomic_DNA"/>
</dbReference>
<keyword evidence="6 7" id="KW-0472">Membrane</keyword>
<feature type="transmembrane region" description="Helical" evidence="7">
    <location>
        <begin position="179"/>
        <end position="199"/>
    </location>
</feature>
<evidence type="ECO:0000259" key="8">
    <source>
        <dbReference type="PROSITE" id="PS50850"/>
    </source>
</evidence>
<evidence type="ECO:0000256" key="3">
    <source>
        <dbReference type="ARBA" id="ARBA00022692"/>
    </source>
</evidence>
<comment type="similarity">
    <text evidence="2">Belongs to the major facilitator superfamily. Nitrate/nitrite porter (TC 2.A.1.8) family.</text>
</comment>
<feature type="transmembrane region" description="Helical" evidence="7">
    <location>
        <begin position="55"/>
        <end position="75"/>
    </location>
</feature>